<reference evidence="2" key="1">
    <citation type="submission" date="2019-10" db="EMBL/GenBank/DDBJ databases">
        <title>Draft genome sequece of Microseira wollei NIES-4236.</title>
        <authorList>
            <person name="Yamaguchi H."/>
            <person name="Suzuki S."/>
            <person name="Kawachi M."/>
        </authorList>
    </citation>
    <scope>NUCLEOTIDE SEQUENCE</scope>
    <source>
        <strain evidence="2">NIES-4236</strain>
    </source>
</reference>
<keyword evidence="2" id="KW-0808">Transferase</keyword>
<proteinExistence type="predicted"/>
<evidence type="ECO:0000313" key="2">
    <source>
        <dbReference type="EMBL" id="GET43203.1"/>
    </source>
</evidence>
<dbReference type="InterPro" id="IPR001173">
    <property type="entry name" value="Glyco_trans_2-like"/>
</dbReference>
<dbReference type="EMBL" id="BLAY01000206">
    <property type="protein sequence ID" value="GET43203.1"/>
    <property type="molecule type" value="Genomic_DNA"/>
</dbReference>
<dbReference type="PANTHER" id="PTHR43685">
    <property type="entry name" value="GLYCOSYLTRANSFERASE"/>
    <property type="match status" value="1"/>
</dbReference>
<accession>A0AAV3XLJ6</accession>
<organism evidence="2 3">
    <name type="scientific">Microseira wollei NIES-4236</name>
    <dbReference type="NCBI Taxonomy" id="2530354"/>
    <lineage>
        <taxon>Bacteria</taxon>
        <taxon>Bacillati</taxon>
        <taxon>Cyanobacteriota</taxon>
        <taxon>Cyanophyceae</taxon>
        <taxon>Oscillatoriophycideae</taxon>
        <taxon>Aerosakkonematales</taxon>
        <taxon>Aerosakkonemataceae</taxon>
        <taxon>Microseira</taxon>
    </lineage>
</organism>
<dbReference type="RefSeq" id="WP_226591778.1">
    <property type="nucleotide sequence ID" value="NZ_BLAY01000206.1"/>
</dbReference>
<name>A0AAV3XLJ6_9CYAN</name>
<evidence type="ECO:0000259" key="1">
    <source>
        <dbReference type="Pfam" id="PF00535"/>
    </source>
</evidence>
<dbReference type="GO" id="GO:0016740">
    <property type="term" value="F:transferase activity"/>
    <property type="evidence" value="ECO:0007669"/>
    <property type="project" value="UniProtKB-KW"/>
</dbReference>
<gene>
    <name evidence="2" type="ORF">MiSe_80250</name>
</gene>
<dbReference type="Proteomes" id="UP001050975">
    <property type="component" value="Unassembled WGS sequence"/>
</dbReference>
<evidence type="ECO:0000313" key="3">
    <source>
        <dbReference type="Proteomes" id="UP001050975"/>
    </source>
</evidence>
<dbReference type="InterPro" id="IPR029044">
    <property type="entry name" value="Nucleotide-diphossugar_trans"/>
</dbReference>
<sequence>MTAVTPEVSVLIPTYNRKHFIGKAIESVLNQTYRDYELIIVDDGSTDGTYEWIAATYPSIRLARWEVNRGATVVINEGIRLTRGEFVAFLDSDDQWKPNYLEEQVKALKANPDAVTAYCNYTEIKRDGSQVDLNLKPMKMYPNMTHLLLMDNVIHSMSLVVVRRAALIKAGGVNEKLKISYDRELQLRMLYLGKIVHVPQTLMIKVMHDGNLVGNYWRWSKEVLMVLDIFFADERSQPYKHLKAEAKSRWSLKLAKLVWKQKPDILFCSQMIVRSFLFAPMRTIKRVSKQLN</sequence>
<comment type="caution">
    <text evidence="2">The sequence shown here is derived from an EMBL/GenBank/DDBJ whole genome shotgun (WGS) entry which is preliminary data.</text>
</comment>
<dbReference type="AlphaFoldDB" id="A0AAV3XLJ6"/>
<protein>
    <submittedName>
        <fullName evidence="2">Glycosyl transferase family protein</fullName>
    </submittedName>
</protein>
<dbReference type="PANTHER" id="PTHR43685:SF2">
    <property type="entry name" value="GLYCOSYLTRANSFERASE 2-LIKE DOMAIN-CONTAINING PROTEIN"/>
    <property type="match status" value="1"/>
</dbReference>
<keyword evidence="3" id="KW-1185">Reference proteome</keyword>
<dbReference type="SUPFAM" id="SSF53448">
    <property type="entry name" value="Nucleotide-diphospho-sugar transferases"/>
    <property type="match status" value="1"/>
</dbReference>
<dbReference type="Gene3D" id="3.90.550.10">
    <property type="entry name" value="Spore Coat Polysaccharide Biosynthesis Protein SpsA, Chain A"/>
    <property type="match status" value="1"/>
</dbReference>
<dbReference type="InterPro" id="IPR050834">
    <property type="entry name" value="Glycosyltransf_2"/>
</dbReference>
<feature type="domain" description="Glycosyltransferase 2-like" evidence="1">
    <location>
        <begin position="9"/>
        <end position="167"/>
    </location>
</feature>
<dbReference type="Pfam" id="PF00535">
    <property type="entry name" value="Glycos_transf_2"/>
    <property type="match status" value="1"/>
</dbReference>